<comment type="caution">
    <text evidence="1">The sequence shown here is derived from an EMBL/GenBank/DDBJ whole genome shotgun (WGS) entry which is preliminary data.</text>
</comment>
<organism evidence="1 2">
    <name type="scientific">Candolleomyces eurysporus</name>
    <dbReference type="NCBI Taxonomy" id="2828524"/>
    <lineage>
        <taxon>Eukaryota</taxon>
        <taxon>Fungi</taxon>
        <taxon>Dikarya</taxon>
        <taxon>Basidiomycota</taxon>
        <taxon>Agaricomycotina</taxon>
        <taxon>Agaricomycetes</taxon>
        <taxon>Agaricomycetidae</taxon>
        <taxon>Agaricales</taxon>
        <taxon>Agaricineae</taxon>
        <taxon>Psathyrellaceae</taxon>
        <taxon>Candolleomyces</taxon>
    </lineage>
</organism>
<evidence type="ECO:0000313" key="1">
    <source>
        <dbReference type="EMBL" id="KAJ2925894.1"/>
    </source>
</evidence>
<proteinExistence type="predicted"/>
<dbReference type="AlphaFoldDB" id="A0A9W8J1W6"/>
<name>A0A9W8J1W6_9AGAR</name>
<keyword evidence="2" id="KW-1185">Reference proteome</keyword>
<gene>
    <name evidence="1" type="ORF">H1R20_g11196</name>
</gene>
<accession>A0A9W8J1W6</accession>
<dbReference type="OrthoDB" id="3208495at2759"/>
<dbReference type="Proteomes" id="UP001140091">
    <property type="component" value="Unassembled WGS sequence"/>
</dbReference>
<reference evidence="1" key="1">
    <citation type="submission" date="2022-06" db="EMBL/GenBank/DDBJ databases">
        <title>Genome Sequence of Candolleomyces eurysporus.</title>
        <authorList>
            <person name="Buettner E."/>
        </authorList>
    </citation>
    <scope>NUCLEOTIDE SEQUENCE</scope>
    <source>
        <strain evidence="1">VTCC 930004</strain>
    </source>
</reference>
<protein>
    <submittedName>
        <fullName evidence="1">Uncharacterized protein</fullName>
    </submittedName>
</protein>
<feature type="non-terminal residue" evidence="1">
    <location>
        <position position="161"/>
    </location>
</feature>
<dbReference type="EMBL" id="JANBPK010001101">
    <property type="protein sequence ID" value="KAJ2925894.1"/>
    <property type="molecule type" value="Genomic_DNA"/>
</dbReference>
<sequence length="161" mass="17854">MGSFELGEWFIDSGPQLSLSGLQKLVQLAQKPNFVEDIAATKWPQVLGALGKEAGSLSQDEADDEWVDDDGWRTTPVSITVPIGKNIETRTVGSLYHRNIVSIIRDKITNSPDMQHFHYDPFEVLWQPDPAVPPDACSFRALQLGCLFEGTPRTSRLTSTP</sequence>
<evidence type="ECO:0000313" key="2">
    <source>
        <dbReference type="Proteomes" id="UP001140091"/>
    </source>
</evidence>